<organism evidence="3 4">
    <name type="scientific">Halomicrobium zhouii</name>
    <dbReference type="NCBI Taxonomy" id="767519"/>
    <lineage>
        <taxon>Archaea</taxon>
        <taxon>Methanobacteriati</taxon>
        <taxon>Methanobacteriota</taxon>
        <taxon>Stenosarchaea group</taxon>
        <taxon>Halobacteria</taxon>
        <taxon>Halobacteriales</taxon>
        <taxon>Haloarculaceae</taxon>
        <taxon>Halomicrobium</taxon>
    </lineage>
</organism>
<evidence type="ECO:0000313" key="4">
    <source>
        <dbReference type="Proteomes" id="UP000199062"/>
    </source>
</evidence>
<dbReference type="Pfam" id="PF00534">
    <property type="entry name" value="Glycos_transf_1"/>
    <property type="match status" value="1"/>
</dbReference>
<feature type="domain" description="Glycosyl transferase family 1" evidence="1">
    <location>
        <begin position="190"/>
        <end position="272"/>
    </location>
</feature>
<dbReference type="OrthoDB" id="193395at2157"/>
<sequence length="320" mass="34897">MKVLQLTTTPRSFFENQVTALERQGVDCTTLAIPGSHRPDSPRSVGDYLQYAPTVLGHSLDGYDVVHANYGLTLPFALAQPTRPVVCTLWGTDLMSDRRWLTALSRFGARRADGVVVPSDAMAAELSVNNAVVPFGIDAEMFRPIPRDEARERVGWDPDGTYVLFPYESTRPEKDYPRARRIVEGCTADAELKQVSGVDYEEMPYYMNASDALLVTSQRESGPMVVKEAAACNVPVVSTGVGFVERTLTDVDNSFVADSDATLTSSLDDVLASDARSNGRAVLDGLGLDAMGEQLLGVYERVLDERGERAALPSPRSVTR</sequence>
<dbReference type="Pfam" id="PF13579">
    <property type="entry name" value="Glyco_trans_4_4"/>
    <property type="match status" value="1"/>
</dbReference>
<dbReference type="PANTHER" id="PTHR45947:SF3">
    <property type="entry name" value="SULFOQUINOVOSYL TRANSFERASE SQD2"/>
    <property type="match status" value="1"/>
</dbReference>
<name>A0A1I6KDE4_9EURY</name>
<dbReference type="Gene3D" id="3.40.50.2000">
    <property type="entry name" value="Glycogen Phosphorylase B"/>
    <property type="match status" value="2"/>
</dbReference>
<protein>
    <submittedName>
        <fullName evidence="3">Glycosyl transferases group 1</fullName>
    </submittedName>
</protein>
<dbReference type="GO" id="GO:0016757">
    <property type="term" value="F:glycosyltransferase activity"/>
    <property type="evidence" value="ECO:0007669"/>
    <property type="project" value="InterPro"/>
</dbReference>
<evidence type="ECO:0000313" key="3">
    <source>
        <dbReference type="EMBL" id="SFR88890.1"/>
    </source>
</evidence>
<evidence type="ECO:0000259" key="1">
    <source>
        <dbReference type="Pfam" id="PF00534"/>
    </source>
</evidence>
<reference evidence="3 4" key="1">
    <citation type="submission" date="2016-10" db="EMBL/GenBank/DDBJ databases">
        <authorList>
            <person name="de Groot N.N."/>
        </authorList>
    </citation>
    <scope>NUCLEOTIDE SEQUENCE [LARGE SCALE GENOMIC DNA]</scope>
    <source>
        <strain evidence="3 4">CGMCC 1.10457</strain>
    </source>
</reference>
<keyword evidence="4" id="KW-1185">Reference proteome</keyword>
<keyword evidence="3" id="KW-0808">Transferase</keyword>
<feature type="domain" description="Glycosyltransferase subfamily 4-like N-terminal" evidence="2">
    <location>
        <begin position="21"/>
        <end position="127"/>
    </location>
</feature>
<dbReference type="AlphaFoldDB" id="A0A1I6KDE4"/>
<dbReference type="InterPro" id="IPR001296">
    <property type="entry name" value="Glyco_trans_1"/>
</dbReference>
<gene>
    <name evidence="3" type="ORF">SAMN05216559_0548</name>
</gene>
<evidence type="ECO:0000259" key="2">
    <source>
        <dbReference type="Pfam" id="PF13579"/>
    </source>
</evidence>
<accession>A0A1I6KDE4</accession>
<dbReference type="RefSeq" id="WP_089813640.1">
    <property type="nucleotide sequence ID" value="NZ_FOZK01000001.1"/>
</dbReference>
<dbReference type="EMBL" id="FOZK01000001">
    <property type="protein sequence ID" value="SFR88890.1"/>
    <property type="molecule type" value="Genomic_DNA"/>
</dbReference>
<proteinExistence type="predicted"/>
<dbReference type="InterPro" id="IPR050194">
    <property type="entry name" value="Glycosyltransferase_grp1"/>
</dbReference>
<dbReference type="STRING" id="767519.SAMN05216559_0548"/>
<dbReference type="Proteomes" id="UP000199062">
    <property type="component" value="Unassembled WGS sequence"/>
</dbReference>
<dbReference type="PANTHER" id="PTHR45947">
    <property type="entry name" value="SULFOQUINOVOSYL TRANSFERASE SQD2"/>
    <property type="match status" value="1"/>
</dbReference>
<dbReference type="InterPro" id="IPR028098">
    <property type="entry name" value="Glyco_trans_4-like_N"/>
</dbReference>
<dbReference type="SUPFAM" id="SSF53756">
    <property type="entry name" value="UDP-Glycosyltransferase/glycogen phosphorylase"/>
    <property type="match status" value="1"/>
</dbReference>
<dbReference type="CDD" id="cd03801">
    <property type="entry name" value="GT4_PimA-like"/>
    <property type="match status" value="1"/>
</dbReference>